<dbReference type="EMBL" id="PKMF04000720">
    <property type="protein sequence ID" value="KAK7820900.1"/>
    <property type="molecule type" value="Genomic_DNA"/>
</dbReference>
<protein>
    <submittedName>
        <fullName evidence="1">Uncharacterized protein</fullName>
    </submittedName>
</protein>
<keyword evidence="2" id="KW-1185">Reference proteome</keyword>
<dbReference type="Proteomes" id="UP000237347">
    <property type="component" value="Unassembled WGS sequence"/>
</dbReference>
<sequence>MPVDGNWRYGCHGSNLAYLVRETTTRLYLVSLRTCSSDPAMIIYLSTQGKREHSSRTVHPRYSMGQCTALHHVDT</sequence>
<evidence type="ECO:0000313" key="1">
    <source>
        <dbReference type="EMBL" id="KAK7820900.1"/>
    </source>
</evidence>
<dbReference type="AlphaFoldDB" id="A0AAW0J2R2"/>
<proteinExistence type="predicted"/>
<accession>A0AAW0J2R2</accession>
<organism evidence="1 2">
    <name type="scientific">Quercus suber</name>
    <name type="common">Cork oak</name>
    <dbReference type="NCBI Taxonomy" id="58331"/>
    <lineage>
        <taxon>Eukaryota</taxon>
        <taxon>Viridiplantae</taxon>
        <taxon>Streptophyta</taxon>
        <taxon>Embryophyta</taxon>
        <taxon>Tracheophyta</taxon>
        <taxon>Spermatophyta</taxon>
        <taxon>Magnoliopsida</taxon>
        <taxon>eudicotyledons</taxon>
        <taxon>Gunneridae</taxon>
        <taxon>Pentapetalae</taxon>
        <taxon>rosids</taxon>
        <taxon>fabids</taxon>
        <taxon>Fagales</taxon>
        <taxon>Fagaceae</taxon>
        <taxon>Quercus</taxon>
    </lineage>
</organism>
<reference evidence="1 2" key="1">
    <citation type="journal article" date="2018" name="Sci. Data">
        <title>The draft genome sequence of cork oak.</title>
        <authorList>
            <person name="Ramos A.M."/>
            <person name="Usie A."/>
            <person name="Barbosa P."/>
            <person name="Barros P.M."/>
            <person name="Capote T."/>
            <person name="Chaves I."/>
            <person name="Simoes F."/>
            <person name="Abreu I."/>
            <person name="Carrasquinho I."/>
            <person name="Faro C."/>
            <person name="Guimaraes J.B."/>
            <person name="Mendonca D."/>
            <person name="Nobrega F."/>
            <person name="Rodrigues L."/>
            <person name="Saibo N.J.M."/>
            <person name="Varela M.C."/>
            <person name="Egas C."/>
            <person name="Matos J."/>
            <person name="Miguel C.M."/>
            <person name="Oliveira M.M."/>
            <person name="Ricardo C.P."/>
            <person name="Goncalves S."/>
        </authorList>
    </citation>
    <scope>NUCLEOTIDE SEQUENCE [LARGE SCALE GENOMIC DNA]</scope>
    <source>
        <strain evidence="2">cv. HL8</strain>
    </source>
</reference>
<gene>
    <name evidence="1" type="ORF">CFP56_038366</name>
</gene>
<evidence type="ECO:0000313" key="2">
    <source>
        <dbReference type="Proteomes" id="UP000237347"/>
    </source>
</evidence>
<name>A0AAW0J2R2_QUESU</name>
<comment type="caution">
    <text evidence="1">The sequence shown here is derived from an EMBL/GenBank/DDBJ whole genome shotgun (WGS) entry which is preliminary data.</text>
</comment>